<feature type="signal peptide" evidence="1">
    <location>
        <begin position="1"/>
        <end position="33"/>
    </location>
</feature>
<gene>
    <name evidence="2" type="ORF">F0U44_20720</name>
</gene>
<evidence type="ECO:0000256" key="1">
    <source>
        <dbReference type="SAM" id="SignalP"/>
    </source>
</evidence>
<sequence length="194" mass="19508">MKLPRWSPRRGNYANITSTAALVIALGAGGAYAANTISSADIIDGEVKTADLGDGSVVTAKLSPSARSTVYTTSHADYLTIGSPPGSSVLSLTVPAAGSYLVTAKAVTASQTLSTNLQAYCTLVAGAHEDVVAATAPASGSAIAIPAIPISAQIVHKFTAGETVDLKCSSGNSTQIGLIRITALRVAAFVTYPG</sequence>
<organism evidence="2 3">
    <name type="scientific">Nocardioides humilatus</name>
    <dbReference type="NCBI Taxonomy" id="2607660"/>
    <lineage>
        <taxon>Bacteria</taxon>
        <taxon>Bacillati</taxon>
        <taxon>Actinomycetota</taxon>
        <taxon>Actinomycetes</taxon>
        <taxon>Propionibacteriales</taxon>
        <taxon>Nocardioidaceae</taxon>
        <taxon>Nocardioides</taxon>
    </lineage>
</organism>
<reference evidence="2 3" key="2">
    <citation type="submission" date="2019-09" db="EMBL/GenBank/DDBJ databases">
        <authorList>
            <person name="Jin C."/>
        </authorList>
    </citation>
    <scope>NUCLEOTIDE SEQUENCE [LARGE SCALE GENOMIC DNA]</scope>
    <source>
        <strain evidence="2 3">BN130099</strain>
    </source>
</reference>
<accession>A0A5B1L6K8</accession>
<keyword evidence="1" id="KW-0732">Signal</keyword>
<evidence type="ECO:0000313" key="3">
    <source>
        <dbReference type="Proteomes" id="UP000325003"/>
    </source>
</evidence>
<protein>
    <submittedName>
        <fullName evidence="2">Uncharacterized protein</fullName>
    </submittedName>
</protein>
<dbReference type="AlphaFoldDB" id="A0A5B1L6K8"/>
<reference evidence="2 3" key="1">
    <citation type="submission" date="2019-09" db="EMBL/GenBank/DDBJ databases">
        <title>Nocardioides panacisoli sp. nov., isolated from the soil of a ginseng field.</title>
        <authorList>
            <person name="Cho C."/>
        </authorList>
    </citation>
    <scope>NUCLEOTIDE SEQUENCE [LARGE SCALE GENOMIC DNA]</scope>
    <source>
        <strain evidence="2 3">BN130099</strain>
    </source>
</reference>
<evidence type="ECO:0000313" key="2">
    <source>
        <dbReference type="EMBL" id="KAA1415419.1"/>
    </source>
</evidence>
<name>A0A5B1L6K8_9ACTN</name>
<dbReference type="RefSeq" id="WP_149730293.1">
    <property type="nucleotide sequence ID" value="NZ_VUJV01000009.1"/>
</dbReference>
<keyword evidence="3" id="KW-1185">Reference proteome</keyword>
<dbReference type="EMBL" id="VUJV01000009">
    <property type="protein sequence ID" value="KAA1415419.1"/>
    <property type="molecule type" value="Genomic_DNA"/>
</dbReference>
<dbReference type="Proteomes" id="UP000325003">
    <property type="component" value="Unassembled WGS sequence"/>
</dbReference>
<proteinExistence type="predicted"/>
<feature type="chain" id="PRO_5022845698" evidence="1">
    <location>
        <begin position="34"/>
        <end position="194"/>
    </location>
</feature>
<comment type="caution">
    <text evidence="2">The sequence shown here is derived from an EMBL/GenBank/DDBJ whole genome shotgun (WGS) entry which is preliminary data.</text>
</comment>